<accession>A0AB35M136</accession>
<organism evidence="1 2">
    <name type="scientific">Acinetobacter towneri</name>
    <dbReference type="NCBI Taxonomy" id="202956"/>
    <lineage>
        <taxon>Bacteria</taxon>
        <taxon>Pseudomonadati</taxon>
        <taxon>Pseudomonadota</taxon>
        <taxon>Gammaproteobacteria</taxon>
        <taxon>Moraxellales</taxon>
        <taxon>Moraxellaceae</taxon>
        <taxon>Acinetobacter</taxon>
    </lineage>
</organism>
<name>A0AB35M136_9GAMM</name>
<proteinExistence type="predicted"/>
<dbReference type="AlphaFoldDB" id="A0AB35M136"/>
<sequence>MNDLYTYVLASYAPTDQADIEADLILNDEPMKFLQVTGMDGDIADIIEARKQLLNDGSAKDVLILHLGSLATLNDAILKEVAA</sequence>
<dbReference type="RefSeq" id="WP_286381226.1">
    <property type="nucleotide sequence ID" value="NZ_JACANG010000013.1"/>
</dbReference>
<evidence type="ECO:0000313" key="1">
    <source>
        <dbReference type="EMBL" id="MDM1719172.1"/>
    </source>
</evidence>
<reference evidence="1" key="1">
    <citation type="submission" date="2020-06" db="EMBL/GenBank/DDBJ databases">
        <authorList>
            <person name="Dong N."/>
        </authorList>
    </citation>
    <scope>NUCLEOTIDE SEQUENCE</scope>
    <source>
        <strain evidence="1">DF49-4</strain>
    </source>
</reference>
<dbReference type="EMBL" id="JACANG010000013">
    <property type="protein sequence ID" value="MDM1719172.1"/>
    <property type="molecule type" value="Genomic_DNA"/>
</dbReference>
<gene>
    <name evidence="1" type="ORF">HX110_08470</name>
</gene>
<protein>
    <submittedName>
        <fullName evidence="1">Uncharacterized protein</fullName>
    </submittedName>
</protein>
<comment type="caution">
    <text evidence="1">The sequence shown here is derived from an EMBL/GenBank/DDBJ whole genome shotgun (WGS) entry which is preliminary data.</text>
</comment>
<dbReference type="Proteomes" id="UP001174419">
    <property type="component" value="Unassembled WGS sequence"/>
</dbReference>
<reference evidence="1" key="2">
    <citation type="journal article" date="2022" name="Sci. Total Environ.">
        <title>Prevalence, transmission, and molecular epidemiology of tet(X)-positive bacteria among humans, animals, and environmental niches in China: An epidemiological, and genomic-based study.</title>
        <authorList>
            <person name="Dong N."/>
            <person name="Zeng Y."/>
            <person name="Cai C."/>
            <person name="Sun C."/>
            <person name="Lu J."/>
            <person name="Liu C."/>
            <person name="Zhou H."/>
            <person name="Sun Q."/>
            <person name="Shu L."/>
            <person name="Wang H."/>
            <person name="Wang Y."/>
            <person name="Wang S."/>
            <person name="Wu C."/>
            <person name="Chan E.W."/>
            <person name="Chen G."/>
            <person name="Shen Z."/>
            <person name="Chen S."/>
            <person name="Zhang R."/>
        </authorList>
    </citation>
    <scope>NUCLEOTIDE SEQUENCE</scope>
    <source>
        <strain evidence="1">DF49-4</strain>
    </source>
</reference>
<evidence type="ECO:0000313" key="2">
    <source>
        <dbReference type="Proteomes" id="UP001174419"/>
    </source>
</evidence>